<evidence type="ECO:0000313" key="6">
    <source>
        <dbReference type="Proteomes" id="UP000322509"/>
    </source>
</evidence>
<dbReference type="PROSITE" id="PS51782">
    <property type="entry name" value="LYSM"/>
    <property type="match status" value="1"/>
</dbReference>
<dbReference type="Gene3D" id="1.10.260.40">
    <property type="entry name" value="lambda repressor-like DNA-binding domains"/>
    <property type="match status" value="1"/>
</dbReference>
<feature type="domain" description="LysM" evidence="4">
    <location>
        <begin position="248"/>
        <end position="308"/>
    </location>
</feature>
<feature type="compositionally biased region" description="Basic and acidic residues" evidence="1">
    <location>
        <begin position="226"/>
        <end position="235"/>
    </location>
</feature>
<proteinExistence type="predicted"/>
<organism evidence="5 6">
    <name type="scientific">Francisella marina</name>
    <dbReference type="NCBI Taxonomy" id="2249302"/>
    <lineage>
        <taxon>Bacteria</taxon>
        <taxon>Pseudomonadati</taxon>
        <taxon>Pseudomonadota</taxon>
        <taxon>Gammaproteobacteria</taxon>
        <taxon>Thiotrichales</taxon>
        <taxon>Francisellaceae</taxon>
        <taxon>Francisella</taxon>
    </lineage>
</organism>
<dbReference type="Pfam" id="PF13413">
    <property type="entry name" value="HTH_25"/>
    <property type="match status" value="1"/>
</dbReference>
<dbReference type="RefSeq" id="WP_149368947.1">
    <property type="nucleotide sequence ID" value="NZ_CP043550.1"/>
</dbReference>
<accession>A0ABX5ZHD2</accession>
<name>A0ABX5ZHD2_9GAMM</name>
<dbReference type="InterPro" id="IPR010982">
    <property type="entry name" value="Lambda_DNA-bd_dom_sf"/>
</dbReference>
<keyword evidence="2" id="KW-1133">Transmembrane helix</keyword>
<dbReference type="InterPro" id="IPR036779">
    <property type="entry name" value="LysM_dom_sf"/>
</dbReference>
<feature type="region of interest" description="Disordered" evidence="1">
    <location>
        <begin position="173"/>
        <end position="240"/>
    </location>
</feature>
<dbReference type="SUPFAM" id="SSF47413">
    <property type="entry name" value="lambda repressor-like DNA-binding domains"/>
    <property type="match status" value="1"/>
</dbReference>
<dbReference type="Proteomes" id="UP000322509">
    <property type="component" value="Chromosome"/>
</dbReference>
<dbReference type="EMBL" id="CP043550">
    <property type="protein sequence ID" value="QEO57834.1"/>
    <property type="molecule type" value="Genomic_DNA"/>
</dbReference>
<evidence type="ECO:0000259" key="3">
    <source>
        <dbReference type="PROSITE" id="PS50943"/>
    </source>
</evidence>
<gene>
    <name evidence="5" type="ORF">F0R74_08210</name>
</gene>
<evidence type="ECO:0000256" key="1">
    <source>
        <dbReference type="SAM" id="MobiDB-lite"/>
    </source>
</evidence>
<dbReference type="PROSITE" id="PS50943">
    <property type="entry name" value="HTH_CROC1"/>
    <property type="match status" value="1"/>
</dbReference>
<feature type="domain" description="HTH cro/C1-type" evidence="3">
    <location>
        <begin position="8"/>
        <end position="70"/>
    </location>
</feature>
<dbReference type="InterPro" id="IPR001387">
    <property type="entry name" value="Cro/C1-type_HTH"/>
</dbReference>
<dbReference type="Pfam" id="PF01476">
    <property type="entry name" value="LysM"/>
    <property type="match status" value="1"/>
</dbReference>
<evidence type="ECO:0000313" key="5">
    <source>
        <dbReference type="EMBL" id="QEO57834.1"/>
    </source>
</evidence>
<evidence type="ECO:0000259" key="4">
    <source>
        <dbReference type="PROSITE" id="PS51782"/>
    </source>
</evidence>
<keyword evidence="2" id="KW-0472">Membrane</keyword>
<feature type="compositionally biased region" description="Polar residues" evidence="1">
    <location>
        <begin position="214"/>
        <end position="225"/>
    </location>
</feature>
<sequence length="328" mass="37657">MSNFQEIIRSYREYKGLSITTVADAINIPEETIIIIEQGDSYKITQQPSTILKDRIKRYCEYLNIPKNHITYILNSIDILYYKRAKYGKMRLFDYFNRIAIISISLLIIYLSSNIIEKKIANSHSPNTQSNDKSLNTLATTNYESFIQKSQPLLYSRATDKLPITQKNTVSKQAIDNNIRESDSNSEIIKPQIEKSPDITTKSEKQDNEHNKTVLESQPSTILEQKNQDQSKNIESKNLSPQAQVNNKTYIIKSGDSLYKIAQMVLDKIDSNDDYSNYDLILSIKGLNLKDDPDIINDTIFAGEELNIPTTDEQIKNGIKIYKQYSNN</sequence>
<feature type="transmembrane region" description="Helical" evidence="2">
    <location>
        <begin position="92"/>
        <end position="111"/>
    </location>
</feature>
<keyword evidence="2" id="KW-0812">Transmembrane</keyword>
<dbReference type="InterPro" id="IPR018392">
    <property type="entry name" value="LysM"/>
</dbReference>
<dbReference type="CDD" id="cd00118">
    <property type="entry name" value="LysM"/>
    <property type="match status" value="1"/>
</dbReference>
<reference evidence="5 6" key="1">
    <citation type="submission" date="2019-09" db="EMBL/GenBank/DDBJ databases">
        <title>Complete genome sequence of Francisella marina E103-15.</title>
        <authorList>
            <person name="Tekedar H.C."/>
            <person name="Griffin M.J."/>
            <person name="Waldbieser G.C."/>
            <person name="Soto E."/>
        </authorList>
    </citation>
    <scope>NUCLEOTIDE SEQUENCE [LARGE SCALE GENOMIC DNA]</scope>
    <source>
        <strain evidence="5 6">E103-15</strain>
    </source>
</reference>
<protein>
    <submittedName>
        <fullName evidence="5">LysM peptidoglycan-binding domain-containing protein</fullName>
    </submittedName>
</protein>
<feature type="compositionally biased region" description="Basic and acidic residues" evidence="1">
    <location>
        <begin position="192"/>
        <end position="213"/>
    </location>
</feature>
<keyword evidence="6" id="KW-1185">Reference proteome</keyword>
<dbReference type="Gene3D" id="3.10.350.10">
    <property type="entry name" value="LysM domain"/>
    <property type="match status" value="1"/>
</dbReference>
<evidence type="ECO:0000256" key="2">
    <source>
        <dbReference type="SAM" id="Phobius"/>
    </source>
</evidence>